<gene>
    <name evidence="1" type="ORF">OUZ56_013256</name>
</gene>
<evidence type="ECO:0000313" key="1">
    <source>
        <dbReference type="EMBL" id="KAK4008101.1"/>
    </source>
</evidence>
<organism evidence="1 2">
    <name type="scientific">Daphnia magna</name>
    <dbReference type="NCBI Taxonomy" id="35525"/>
    <lineage>
        <taxon>Eukaryota</taxon>
        <taxon>Metazoa</taxon>
        <taxon>Ecdysozoa</taxon>
        <taxon>Arthropoda</taxon>
        <taxon>Crustacea</taxon>
        <taxon>Branchiopoda</taxon>
        <taxon>Diplostraca</taxon>
        <taxon>Cladocera</taxon>
        <taxon>Anomopoda</taxon>
        <taxon>Daphniidae</taxon>
        <taxon>Daphnia</taxon>
    </lineage>
</organism>
<dbReference type="EMBL" id="JAOYFB010000002">
    <property type="protein sequence ID" value="KAK4008101.1"/>
    <property type="molecule type" value="Genomic_DNA"/>
</dbReference>
<dbReference type="Proteomes" id="UP001234178">
    <property type="component" value="Unassembled WGS sequence"/>
</dbReference>
<sequence length="126" mass="14343">MRSRVTQQVSGQSIASGLVWSFNISARPTVAVISLMTFNELGKETNNKTNEGRVRRKGEFKEWVEKLRPQNWWKVPPRASKKESNGLKPRFVFLHIDTKKVSTLMGKGKKLPVSSVSCWHCTVREG</sequence>
<evidence type="ECO:0000313" key="2">
    <source>
        <dbReference type="Proteomes" id="UP001234178"/>
    </source>
</evidence>
<reference evidence="1 2" key="1">
    <citation type="journal article" date="2023" name="Nucleic Acids Res.">
        <title>The hologenome of Daphnia magna reveals possible DNA methylation and microbiome-mediated evolution of the host genome.</title>
        <authorList>
            <person name="Chaturvedi A."/>
            <person name="Li X."/>
            <person name="Dhandapani V."/>
            <person name="Marshall H."/>
            <person name="Kissane S."/>
            <person name="Cuenca-Cambronero M."/>
            <person name="Asole G."/>
            <person name="Calvet F."/>
            <person name="Ruiz-Romero M."/>
            <person name="Marangio P."/>
            <person name="Guigo R."/>
            <person name="Rago D."/>
            <person name="Mirbahai L."/>
            <person name="Eastwood N."/>
            <person name="Colbourne J.K."/>
            <person name="Zhou J."/>
            <person name="Mallon E."/>
            <person name="Orsini L."/>
        </authorList>
    </citation>
    <scope>NUCLEOTIDE SEQUENCE [LARGE SCALE GENOMIC DNA]</scope>
    <source>
        <strain evidence="1">LRV0_1</strain>
    </source>
</reference>
<accession>A0ABQ9Z5E5</accession>
<name>A0ABQ9Z5E5_9CRUS</name>
<protein>
    <submittedName>
        <fullName evidence="1">Uncharacterized protein</fullName>
    </submittedName>
</protein>
<comment type="caution">
    <text evidence="1">The sequence shown here is derived from an EMBL/GenBank/DDBJ whole genome shotgun (WGS) entry which is preliminary data.</text>
</comment>
<keyword evidence="2" id="KW-1185">Reference proteome</keyword>
<proteinExistence type="predicted"/>